<keyword evidence="1" id="KW-0547">Nucleotide-binding</keyword>
<dbReference type="STRING" id="1797589.A2784_05100"/>
<dbReference type="InterPro" id="IPR011761">
    <property type="entry name" value="ATP-grasp"/>
</dbReference>
<comment type="caution">
    <text evidence="3">The sequence shown here is derived from an EMBL/GenBank/DDBJ whole genome shotgun (WGS) entry which is preliminary data.</text>
</comment>
<dbReference type="GO" id="GO:0005524">
    <property type="term" value="F:ATP binding"/>
    <property type="evidence" value="ECO:0007669"/>
    <property type="project" value="UniProtKB-UniRule"/>
</dbReference>
<evidence type="ECO:0000313" key="4">
    <source>
        <dbReference type="Proteomes" id="UP000177324"/>
    </source>
</evidence>
<dbReference type="SUPFAM" id="SSF56059">
    <property type="entry name" value="Glutathione synthetase ATP-binding domain-like"/>
    <property type="match status" value="1"/>
</dbReference>
<protein>
    <recommendedName>
        <fullName evidence="2">ATP-grasp domain-containing protein</fullName>
    </recommendedName>
</protein>
<evidence type="ECO:0000313" key="3">
    <source>
        <dbReference type="EMBL" id="OGY18060.1"/>
    </source>
</evidence>
<feature type="domain" description="ATP-grasp" evidence="2">
    <location>
        <begin position="166"/>
        <end position="380"/>
    </location>
</feature>
<organism evidence="3 4">
    <name type="scientific">Candidatus Chisholmbacteria bacterium RIFCSPHIGHO2_01_FULL_48_12</name>
    <dbReference type="NCBI Taxonomy" id="1797589"/>
    <lineage>
        <taxon>Bacteria</taxon>
        <taxon>Candidatus Chisholmiibacteriota</taxon>
    </lineage>
</organism>
<reference evidence="3 4" key="1">
    <citation type="journal article" date="2016" name="Nat. Commun.">
        <title>Thousands of microbial genomes shed light on interconnected biogeochemical processes in an aquifer system.</title>
        <authorList>
            <person name="Anantharaman K."/>
            <person name="Brown C.T."/>
            <person name="Hug L.A."/>
            <person name="Sharon I."/>
            <person name="Castelle C.J."/>
            <person name="Probst A.J."/>
            <person name="Thomas B.C."/>
            <person name="Singh A."/>
            <person name="Wilkins M.J."/>
            <person name="Karaoz U."/>
            <person name="Brodie E.L."/>
            <person name="Williams K.H."/>
            <person name="Hubbard S.S."/>
            <person name="Banfield J.F."/>
        </authorList>
    </citation>
    <scope>NUCLEOTIDE SEQUENCE [LARGE SCALE GENOMIC DNA]</scope>
</reference>
<evidence type="ECO:0000259" key="2">
    <source>
        <dbReference type="PROSITE" id="PS50975"/>
    </source>
</evidence>
<dbReference type="InterPro" id="IPR040754">
    <property type="entry name" value="PreAtp-grasp"/>
</dbReference>
<dbReference type="AlphaFoldDB" id="A0A1G1VRR6"/>
<dbReference type="GO" id="GO:0046872">
    <property type="term" value="F:metal ion binding"/>
    <property type="evidence" value="ECO:0007669"/>
    <property type="project" value="InterPro"/>
</dbReference>
<sequence>MTTTVYIANLSEDVWPFISAISDPSARAAEIEENANLADRDLFALTPEDHLIFITPKHVTPEFLNYYQTLTKNRHVQVLVTKQHSGTICQDILADTDIMAAIVAAANSSRRLTLVAYATSPQFLHLVQVLRDQGLTVFTPESPQLEDAWSVNFYGSKSGIRQLAQKSAAQEPDLKMADGLIVSGITDAAKIAAWTYLEQKGVVLKTNKGHSGAGLLIFRPGDLPADYVACEQTILDRLKQDTYWKLFPIVVEDYLTPAATIGGGFPNVEFKIAKTGKIEFLYYCGMRLTTQGVFRGVAIHDSVLSDQVAAHMIDTGFFVGEQYVRAGYRGYYDVDFIVSKTGQLYVTESNVRRTGATHVYTLARQFFGPDFMSATYTLSNNGYSLPRSFTLSELLTTLSPILYHPQTKQGLIIASENLLAQNVLAYIIFAPTKARALALEQELDQLLSKTSTPL</sequence>
<keyword evidence="1" id="KW-0067">ATP-binding</keyword>
<proteinExistence type="predicted"/>
<name>A0A1G1VRR6_9BACT</name>
<dbReference type="Proteomes" id="UP000177324">
    <property type="component" value="Unassembled WGS sequence"/>
</dbReference>
<dbReference type="PROSITE" id="PS50975">
    <property type="entry name" value="ATP_GRASP"/>
    <property type="match status" value="1"/>
</dbReference>
<gene>
    <name evidence="3" type="ORF">A2784_05100</name>
</gene>
<evidence type="ECO:0000256" key="1">
    <source>
        <dbReference type="PROSITE-ProRule" id="PRU00409"/>
    </source>
</evidence>
<accession>A0A1G1VRR6</accession>
<dbReference type="EMBL" id="MHCH01000010">
    <property type="protein sequence ID" value="OGY18060.1"/>
    <property type="molecule type" value="Genomic_DNA"/>
</dbReference>
<dbReference type="Pfam" id="PF18604">
    <property type="entry name" value="PreAtp-grasp"/>
    <property type="match status" value="1"/>
</dbReference>